<accession>A0ABV8G1D2</accession>
<dbReference type="EMBL" id="JBHSBI010000005">
    <property type="protein sequence ID" value="MFC4007803.1"/>
    <property type="molecule type" value="Genomic_DNA"/>
</dbReference>
<feature type="transmembrane region" description="Helical" evidence="1">
    <location>
        <begin position="16"/>
        <end position="38"/>
    </location>
</feature>
<proteinExistence type="predicted"/>
<feature type="transmembrane region" description="Helical" evidence="1">
    <location>
        <begin position="44"/>
        <end position="63"/>
    </location>
</feature>
<keyword evidence="1" id="KW-0472">Membrane</keyword>
<comment type="caution">
    <text evidence="2">The sequence shown here is derived from an EMBL/GenBank/DDBJ whole genome shotgun (WGS) entry which is preliminary data.</text>
</comment>
<sequence>MTEVIQAERMPATGKFVRWGSIAVAVVAGGGYLAMAAIDGDLGGIKLLAPSVFLPLAIVITLLTPSAGRWFDR</sequence>
<protein>
    <recommendedName>
        <fullName evidence="4">MFS transporter</fullName>
    </recommendedName>
</protein>
<organism evidence="2 3">
    <name type="scientific">Nonomuraea purpurea</name>
    <dbReference type="NCBI Taxonomy" id="1849276"/>
    <lineage>
        <taxon>Bacteria</taxon>
        <taxon>Bacillati</taxon>
        <taxon>Actinomycetota</taxon>
        <taxon>Actinomycetes</taxon>
        <taxon>Streptosporangiales</taxon>
        <taxon>Streptosporangiaceae</taxon>
        <taxon>Nonomuraea</taxon>
    </lineage>
</organism>
<keyword evidence="1" id="KW-0812">Transmembrane</keyword>
<gene>
    <name evidence="2" type="ORF">ACFOY2_11255</name>
</gene>
<evidence type="ECO:0000313" key="2">
    <source>
        <dbReference type="EMBL" id="MFC4007803.1"/>
    </source>
</evidence>
<reference evidence="3" key="1">
    <citation type="journal article" date="2019" name="Int. J. Syst. Evol. Microbiol.">
        <title>The Global Catalogue of Microorganisms (GCM) 10K type strain sequencing project: providing services to taxonomists for standard genome sequencing and annotation.</title>
        <authorList>
            <consortium name="The Broad Institute Genomics Platform"/>
            <consortium name="The Broad Institute Genome Sequencing Center for Infectious Disease"/>
            <person name="Wu L."/>
            <person name="Ma J."/>
        </authorList>
    </citation>
    <scope>NUCLEOTIDE SEQUENCE [LARGE SCALE GENOMIC DNA]</scope>
    <source>
        <strain evidence="3">TBRC 1276</strain>
    </source>
</reference>
<evidence type="ECO:0008006" key="4">
    <source>
        <dbReference type="Google" id="ProtNLM"/>
    </source>
</evidence>
<evidence type="ECO:0000313" key="3">
    <source>
        <dbReference type="Proteomes" id="UP001595851"/>
    </source>
</evidence>
<dbReference type="Proteomes" id="UP001595851">
    <property type="component" value="Unassembled WGS sequence"/>
</dbReference>
<keyword evidence="3" id="KW-1185">Reference proteome</keyword>
<name>A0ABV8G1D2_9ACTN</name>
<keyword evidence="1" id="KW-1133">Transmembrane helix</keyword>
<dbReference type="RefSeq" id="WP_379527910.1">
    <property type="nucleotide sequence ID" value="NZ_JBHSBI010000005.1"/>
</dbReference>
<evidence type="ECO:0000256" key="1">
    <source>
        <dbReference type="SAM" id="Phobius"/>
    </source>
</evidence>